<proteinExistence type="predicted"/>
<dbReference type="PANTHER" id="PTHR43781">
    <property type="entry name" value="SACCHAROPINE DEHYDROGENASE"/>
    <property type="match status" value="1"/>
</dbReference>
<dbReference type="Gene3D" id="3.40.50.720">
    <property type="entry name" value="NAD(P)-binding Rossmann-like Domain"/>
    <property type="match status" value="1"/>
</dbReference>
<reference evidence="2" key="2">
    <citation type="submission" date="2020-09" db="EMBL/GenBank/DDBJ databases">
        <authorList>
            <person name="Sun Q."/>
            <person name="Zhou Y."/>
        </authorList>
    </citation>
    <scope>NUCLEOTIDE SEQUENCE</scope>
    <source>
        <strain evidence="2">CGMCC 1.15725</strain>
    </source>
</reference>
<gene>
    <name evidence="2" type="ORF">GCM10011611_16180</name>
</gene>
<dbReference type="SUPFAM" id="SSF51735">
    <property type="entry name" value="NAD(P)-binding Rossmann-fold domains"/>
    <property type="match status" value="1"/>
</dbReference>
<reference evidence="2" key="1">
    <citation type="journal article" date="2014" name="Int. J. Syst. Evol. Microbiol.">
        <title>Complete genome sequence of Corynebacterium casei LMG S-19264T (=DSM 44701T), isolated from a smear-ripened cheese.</title>
        <authorList>
            <consortium name="US DOE Joint Genome Institute (JGI-PGF)"/>
            <person name="Walter F."/>
            <person name="Albersmeier A."/>
            <person name="Kalinowski J."/>
            <person name="Ruckert C."/>
        </authorList>
    </citation>
    <scope>NUCLEOTIDE SEQUENCE</scope>
    <source>
        <strain evidence="2">CGMCC 1.15725</strain>
    </source>
</reference>
<evidence type="ECO:0000313" key="2">
    <source>
        <dbReference type="EMBL" id="GGF11295.1"/>
    </source>
</evidence>
<sequence>MSTNSRRATGPAVAVVGATGHTGRFVVAELQRRGIAPIAIGRDAAALDANFHDQGIVCRRASVDDAASLDRALDGAWAVINCAGPFLDTAGAVVSAALRARIHYLDVTAEQPSARAVLDNYDAAARDAGVVVMPAMGFYGGFADLLVTAALGDWDSAEAIEIMIGLDSWHPTRGTRITGERNTARRLVVTGGQLAPLPLPAAEKHWEFGDPLGRQAVVELPFSEIILIARHVKTAELHTYLSRIALSDIRDPATPAPQPADATGRSPQRFVVDAVVKRAGESRRIAARGRDIYAFSAPLVCEVAERLLEGKFSSVGAHAPGAILDARDVLAALAFDHPAFEMMGA</sequence>
<comment type="caution">
    <text evidence="2">The sequence shown here is derived from an EMBL/GenBank/DDBJ whole genome shotgun (WGS) entry which is preliminary data.</text>
</comment>
<evidence type="ECO:0000259" key="1">
    <source>
        <dbReference type="Pfam" id="PF03435"/>
    </source>
</evidence>
<dbReference type="PANTHER" id="PTHR43781:SF1">
    <property type="entry name" value="SACCHAROPINE DEHYDROGENASE"/>
    <property type="match status" value="1"/>
</dbReference>
<dbReference type="RefSeq" id="WP_189044424.1">
    <property type="nucleotide sequence ID" value="NZ_BMJQ01000003.1"/>
</dbReference>
<dbReference type="AlphaFoldDB" id="A0A8J2YRI0"/>
<protein>
    <submittedName>
        <fullName evidence="2">Saccharopine dehydrogenase</fullName>
    </submittedName>
</protein>
<feature type="domain" description="Saccharopine dehydrogenase NADP binding" evidence="1">
    <location>
        <begin position="13"/>
        <end position="133"/>
    </location>
</feature>
<dbReference type="Pfam" id="PF03435">
    <property type="entry name" value="Sacchrp_dh_NADP"/>
    <property type="match status" value="1"/>
</dbReference>
<keyword evidence="3" id="KW-1185">Reference proteome</keyword>
<dbReference type="InterPro" id="IPR036291">
    <property type="entry name" value="NAD(P)-bd_dom_sf"/>
</dbReference>
<dbReference type="Proteomes" id="UP000646365">
    <property type="component" value="Unassembled WGS sequence"/>
</dbReference>
<dbReference type="EMBL" id="BMJQ01000003">
    <property type="protein sequence ID" value="GGF11295.1"/>
    <property type="molecule type" value="Genomic_DNA"/>
</dbReference>
<accession>A0A8J2YRI0</accession>
<evidence type="ECO:0000313" key="3">
    <source>
        <dbReference type="Proteomes" id="UP000646365"/>
    </source>
</evidence>
<organism evidence="2 3">
    <name type="scientific">Aliidongia dinghuensis</name>
    <dbReference type="NCBI Taxonomy" id="1867774"/>
    <lineage>
        <taxon>Bacteria</taxon>
        <taxon>Pseudomonadati</taxon>
        <taxon>Pseudomonadota</taxon>
        <taxon>Alphaproteobacteria</taxon>
        <taxon>Rhodospirillales</taxon>
        <taxon>Dongiaceae</taxon>
        <taxon>Aliidongia</taxon>
    </lineage>
</organism>
<dbReference type="InterPro" id="IPR005097">
    <property type="entry name" value="Sacchrp_dh_NADP-bd"/>
</dbReference>
<name>A0A8J2YRI0_9PROT</name>